<reference evidence="2 3" key="1">
    <citation type="submission" date="2024-01" db="EMBL/GenBank/DDBJ databases">
        <title>Genome assemblies of Stephania.</title>
        <authorList>
            <person name="Yang L."/>
        </authorList>
    </citation>
    <scope>NUCLEOTIDE SEQUENCE [LARGE SCALE GENOMIC DNA]</scope>
    <source>
        <strain evidence="2">QJT</strain>
        <tissue evidence="2">Leaf</tissue>
    </source>
</reference>
<dbReference type="AlphaFoldDB" id="A0AAP0HZY4"/>
<keyword evidence="3" id="KW-1185">Reference proteome</keyword>
<feature type="region of interest" description="Disordered" evidence="1">
    <location>
        <begin position="93"/>
        <end position="112"/>
    </location>
</feature>
<dbReference type="Proteomes" id="UP001417504">
    <property type="component" value="Unassembled WGS sequence"/>
</dbReference>
<evidence type="ECO:0000313" key="2">
    <source>
        <dbReference type="EMBL" id="KAK9102630.1"/>
    </source>
</evidence>
<proteinExistence type="predicted"/>
<organism evidence="2 3">
    <name type="scientific">Stephania japonica</name>
    <dbReference type="NCBI Taxonomy" id="461633"/>
    <lineage>
        <taxon>Eukaryota</taxon>
        <taxon>Viridiplantae</taxon>
        <taxon>Streptophyta</taxon>
        <taxon>Embryophyta</taxon>
        <taxon>Tracheophyta</taxon>
        <taxon>Spermatophyta</taxon>
        <taxon>Magnoliopsida</taxon>
        <taxon>Ranunculales</taxon>
        <taxon>Menispermaceae</taxon>
        <taxon>Menispermoideae</taxon>
        <taxon>Cissampelideae</taxon>
        <taxon>Stephania</taxon>
    </lineage>
</organism>
<sequence length="112" mass="12342">MSIVICRTASHKNAATIGAHHITKAAAPQPTHVRHVVHSAVSSLQLVDLPRDTQPHELPDLRKKSRKFAATLHATCRSATGPARRDFQLQRMRSRHVSRPPLTHVTAPVSSK</sequence>
<accession>A0AAP0HZY4</accession>
<dbReference type="EMBL" id="JBBNAE010000008">
    <property type="protein sequence ID" value="KAK9102630.1"/>
    <property type="molecule type" value="Genomic_DNA"/>
</dbReference>
<evidence type="ECO:0000313" key="3">
    <source>
        <dbReference type="Proteomes" id="UP001417504"/>
    </source>
</evidence>
<gene>
    <name evidence="2" type="ORF">Sjap_019884</name>
</gene>
<comment type="caution">
    <text evidence="2">The sequence shown here is derived from an EMBL/GenBank/DDBJ whole genome shotgun (WGS) entry which is preliminary data.</text>
</comment>
<protein>
    <submittedName>
        <fullName evidence="2">Uncharacterized protein</fullName>
    </submittedName>
</protein>
<evidence type="ECO:0000256" key="1">
    <source>
        <dbReference type="SAM" id="MobiDB-lite"/>
    </source>
</evidence>
<name>A0AAP0HZY4_9MAGN</name>